<protein>
    <submittedName>
        <fullName evidence="2">Uncharacterized protein</fullName>
    </submittedName>
</protein>
<dbReference type="AlphaFoldDB" id="A0A955RWW6"/>
<keyword evidence="1" id="KW-0472">Membrane</keyword>
<proteinExistence type="predicted"/>
<keyword evidence="1" id="KW-1133">Transmembrane helix</keyword>
<evidence type="ECO:0000313" key="3">
    <source>
        <dbReference type="Proteomes" id="UP000699691"/>
    </source>
</evidence>
<keyword evidence="1" id="KW-0812">Transmembrane</keyword>
<sequence length="89" mass="10144">MASRLLLYKEYMLPMTTREKIAFVTSRVLGPESTMPIVMWVLVTFFSDFVWSRGQLVTAVTFALFVAVPVSIFMAFYILGYLSDMDATL</sequence>
<evidence type="ECO:0000256" key="1">
    <source>
        <dbReference type="SAM" id="Phobius"/>
    </source>
</evidence>
<feature type="transmembrane region" description="Helical" evidence="1">
    <location>
        <begin position="21"/>
        <end position="43"/>
    </location>
</feature>
<evidence type="ECO:0000313" key="2">
    <source>
        <dbReference type="EMBL" id="MCA9397483.1"/>
    </source>
</evidence>
<reference evidence="2" key="2">
    <citation type="journal article" date="2021" name="Microbiome">
        <title>Successional dynamics and alternative stable states in a saline activated sludge microbial community over 9 years.</title>
        <authorList>
            <person name="Wang Y."/>
            <person name="Ye J."/>
            <person name="Ju F."/>
            <person name="Liu L."/>
            <person name="Boyd J.A."/>
            <person name="Deng Y."/>
            <person name="Parks D.H."/>
            <person name="Jiang X."/>
            <person name="Yin X."/>
            <person name="Woodcroft B.J."/>
            <person name="Tyson G.W."/>
            <person name="Hugenholtz P."/>
            <person name="Polz M.F."/>
            <person name="Zhang T."/>
        </authorList>
    </citation>
    <scope>NUCLEOTIDE SEQUENCE</scope>
    <source>
        <strain evidence="2">HKST-UBA02</strain>
    </source>
</reference>
<name>A0A955RWW6_UNCKA</name>
<gene>
    <name evidence="2" type="ORF">KC573_01525</name>
</gene>
<dbReference type="Proteomes" id="UP000699691">
    <property type="component" value="Unassembled WGS sequence"/>
</dbReference>
<feature type="transmembrane region" description="Helical" evidence="1">
    <location>
        <begin position="55"/>
        <end position="79"/>
    </location>
</feature>
<organism evidence="2 3">
    <name type="scientific">candidate division WWE3 bacterium</name>
    <dbReference type="NCBI Taxonomy" id="2053526"/>
    <lineage>
        <taxon>Bacteria</taxon>
        <taxon>Katanobacteria</taxon>
    </lineage>
</organism>
<reference evidence="2" key="1">
    <citation type="submission" date="2020-04" db="EMBL/GenBank/DDBJ databases">
        <authorList>
            <person name="Zhang T."/>
        </authorList>
    </citation>
    <scope>NUCLEOTIDE SEQUENCE</scope>
    <source>
        <strain evidence="2">HKST-UBA02</strain>
    </source>
</reference>
<accession>A0A955RWW6</accession>
<feature type="non-terminal residue" evidence="2">
    <location>
        <position position="89"/>
    </location>
</feature>
<dbReference type="EMBL" id="JAGQKY010000047">
    <property type="protein sequence ID" value="MCA9397483.1"/>
    <property type="molecule type" value="Genomic_DNA"/>
</dbReference>
<comment type="caution">
    <text evidence="2">The sequence shown here is derived from an EMBL/GenBank/DDBJ whole genome shotgun (WGS) entry which is preliminary data.</text>
</comment>